<protein>
    <submittedName>
        <fullName evidence="4">Retrovirus-related Pol polyprotein from transposon TNT 1-94</fullName>
    </submittedName>
</protein>
<feature type="region of interest" description="Disordered" evidence="2">
    <location>
        <begin position="405"/>
        <end position="436"/>
    </location>
</feature>
<dbReference type="EMBL" id="BKCJ010007330">
    <property type="protein sequence ID" value="GEU76702.1"/>
    <property type="molecule type" value="Genomic_DNA"/>
</dbReference>
<comment type="caution">
    <text evidence="4">The sequence shown here is derived from an EMBL/GenBank/DDBJ whole genome shotgun (WGS) entry which is preliminary data.</text>
</comment>
<gene>
    <name evidence="4" type="ORF">Tci_048680</name>
</gene>
<evidence type="ECO:0000313" key="4">
    <source>
        <dbReference type="EMBL" id="GEU76702.1"/>
    </source>
</evidence>
<dbReference type="InterPro" id="IPR001584">
    <property type="entry name" value="Integrase_cat-core"/>
</dbReference>
<accession>A0A6L2MVB7</accession>
<organism evidence="4">
    <name type="scientific">Tanacetum cinerariifolium</name>
    <name type="common">Dalmatian daisy</name>
    <name type="synonym">Chrysanthemum cinerariifolium</name>
    <dbReference type="NCBI Taxonomy" id="118510"/>
    <lineage>
        <taxon>Eukaryota</taxon>
        <taxon>Viridiplantae</taxon>
        <taxon>Streptophyta</taxon>
        <taxon>Embryophyta</taxon>
        <taxon>Tracheophyta</taxon>
        <taxon>Spermatophyta</taxon>
        <taxon>Magnoliopsida</taxon>
        <taxon>eudicotyledons</taxon>
        <taxon>Gunneridae</taxon>
        <taxon>Pentapetalae</taxon>
        <taxon>asterids</taxon>
        <taxon>campanulids</taxon>
        <taxon>Asterales</taxon>
        <taxon>Asteraceae</taxon>
        <taxon>Asteroideae</taxon>
        <taxon>Anthemideae</taxon>
        <taxon>Anthemidinae</taxon>
        <taxon>Tanacetum</taxon>
    </lineage>
</organism>
<keyword evidence="1" id="KW-0175">Coiled coil</keyword>
<proteinExistence type="predicted"/>
<evidence type="ECO:0000256" key="2">
    <source>
        <dbReference type="SAM" id="MobiDB-lite"/>
    </source>
</evidence>
<dbReference type="InterPro" id="IPR012337">
    <property type="entry name" value="RNaseH-like_sf"/>
</dbReference>
<evidence type="ECO:0000256" key="1">
    <source>
        <dbReference type="SAM" id="Coils"/>
    </source>
</evidence>
<dbReference type="PROSITE" id="PS50994">
    <property type="entry name" value="INTEGRASE"/>
    <property type="match status" value="1"/>
</dbReference>
<feature type="compositionally biased region" description="Polar residues" evidence="2">
    <location>
        <begin position="405"/>
        <end position="429"/>
    </location>
</feature>
<dbReference type="SUPFAM" id="SSF53098">
    <property type="entry name" value="Ribonuclease H-like"/>
    <property type="match status" value="1"/>
</dbReference>
<evidence type="ECO:0000259" key="3">
    <source>
        <dbReference type="PROSITE" id="PS50994"/>
    </source>
</evidence>
<dbReference type="Gene3D" id="3.30.420.10">
    <property type="entry name" value="Ribonuclease H-like superfamily/Ribonuclease H"/>
    <property type="match status" value="1"/>
</dbReference>
<dbReference type="GO" id="GO:0003676">
    <property type="term" value="F:nucleic acid binding"/>
    <property type="evidence" value="ECO:0007669"/>
    <property type="project" value="InterPro"/>
</dbReference>
<dbReference type="AlphaFoldDB" id="A0A6L2MVB7"/>
<dbReference type="InterPro" id="IPR036397">
    <property type="entry name" value="RNaseH_sf"/>
</dbReference>
<feature type="domain" description="Integrase catalytic" evidence="3">
    <location>
        <begin position="434"/>
        <end position="569"/>
    </location>
</feature>
<feature type="coiled-coil region" evidence="1">
    <location>
        <begin position="85"/>
        <end position="119"/>
    </location>
</feature>
<reference evidence="4" key="1">
    <citation type="journal article" date="2019" name="Sci. Rep.">
        <title>Draft genome of Tanacetum cinerariifolium, the natural source of mosquito coil.</title>
        <authorList>
            <person name="Yamashiro T."/>
            <person name="Shiraishi A."/>
            <person name="Satake H."/>
            <person name="Nakayama K."/>
        </authorList>
    </citation>
    <scope>NUCLEOTIDE SEQUENCE</scope>
</reference>
<sequence length="569" mass="65994">MERTKILRKASRSKVGLILHSILDVDVEVPHSETYLNDMENQSVLAMQDFKQPPAVDFTDNEIHNDSNIIPYSQYLQETQQGNVQDTHLQEKIALKEQVDSLEQNRSKQIKENECLLQTFTVFKNKSKEKEDKYMENEINLEKKIKKFDNILFKVGQSAQTVHMLTKPQAFYDNIHKQALGYQNPFYLKKAQRIKPTLYDGIVMSCKHIDVHVIDDEETLILKEESRSRMYEKENDLEAIKQNISHKPIDYEKLNRLTKDFRKRFTPQQELSAEQAFFVTYVQCYHLKKLKFPISKFDNVVKIRTTPNARTEVKQDKAKQPLDNALDFTCKHAQRIQELLVYVRDTCPNVINLSSKKVVVTPKNTVKKVRIVELITSSRNIKQVEISKTFNSNTHVLSPTGLKCSTSNCGSKPTGNKKNDRISQTPSRNMKNKVEAQPRNVNKKNYVFELIRNVDVKQSQLNANSELICATWNRSQLMNFVSKLLGTVRFRNDHIARIMGSKDEAPESIIKCIKNIQVLLNATVRNVRTDNGTEFVNKTLREFYENVEISYQTSVARTPQQNGIFERQN</sequence>
<dbReference type="GO" id="GO:0015074">
    <property type="term" value="P:DNA integration"/>
    <property type="evidence" value="ECO:0007669"/>
    <property type="project" value="InterPro"/>
</dbReference>
<name>A0A6L2MVB7_TANCI</name>